<dbReference type="Proteomes" id="UP000521676">
    <property type="component" value="Unassembled WGS sequence"/>
</dbReference>
<gene>
    <name evidence="10" type="primary">rpsZ</name>
    <name evidence="10" type="synonym">rpsN</name>
    <name evidence="11" type="ORF">HXX08_10345</name>
    <name evidence="12" type="ORF">OZ401_001414</name>
</gene>
<dbReference type="InterPro" id="IPR043140">
    <property type="entry name" value="Ribosomal_uS14_sf"/>
</dbReference>
<reference evidence="11 13" key="1">
    <citation type="submission" date="2020-06" db="EMBL/GenBank/DDBJ databases">
        <title>Anoxygenic phototrophic Chloroflexota member uses a Type I reaction center.</title>
        <authorList>
            <person name="Tsuji J.M."/>
            <person name="Shaw N.A."/>
            <person name="Nagashima S."/>
            <person name="Venkiteswaran J."/>
            <person name="Schiff S.L."/>
            <person name="Hanada S."/>
            <person name="Tank M."/>
            <person name="Neufeld J.D."/>
        </authorList>
    </citation>
    <scope>NUCLEOTIDE SEQUENCE [LARGE SCALE GENOMIC DNA]</scope>
    <source>
        <strain evidence="11">L227-S17</strain>
    </source>
</reference>
<dbReference type="RefSeq" id="WP_341467525.1">
    <property type="nucleotide sequence ID" value="NZ_CP128399.1"/>
</dbReference>
<dbReference type="NCBIfam" id="NF005974">
    <property type="entry name" value="PRK08061.1"/>
    <property type="match status" value="1"/>
</dbReference>
<keyword evidence="6 10" id="KW-0687">Ribonucleoprotein</keyword>
<dbReference type="AlphaFoldDB" id="A0A8T7M3L3"/>
<dbReference type="Pfam" id="PF00253">
    <property type="entry name" value="Ribosomal_S14"/>
    <property type="match status" value="1"/>
</dbReference>
<dbReference type="EMBL" id="CP128399">
    <property type="protein sequence ID" value="WJW65639.1"/>
    <property type="molecule type" value="Genomic_DNA"/>
</dbReference>
<feature type="binding site" evidence="10">
    <location>
        <position position="40"/>
    </location>
    <ligand>
        <name>Zn(2+)</name>
        <dbReference type="ChEBI" id="CHEBI:29105"/>
    </ligand>
</feature>
<dbReference type="PANTHER" id="PTHR19836:SF19">
    <property type="entry name" value="SMALL RIBOSOMAL SUBUNIT PROTEIN US14M"/>
    <property type="match status" value="1"/>
</dbReference>
<proteinExistence type="inferred from homology"/>
<sequence>MAKESMVVKSQRKPKFKVQGYNRCKICGRSRAYMRKFGMCRICFRENALKGVLPGVKKSSW</sequence>
<accession>A0A8T7M3L3</accession>
<evidence type="ECO:0000256" key="1">
    <source>
        <dbReference type="ARBA" id="ARBA00022723"/>
    </source>
</evidence>
<feature type="binding site" evidence="10">
    <location>
        <position position="43"/>
    </location>
    <ligand>
        <name>Zn(2+)</name>
        <dbReference type="ChEBI" id="CHEBI:29105"/>
    </ligand>
</feature>
<organism evidence="11 13">
    <name type="scientific">Candidatus Chlorohelix allophototropha</name>
    <dbReference type="NCBI Taxonomy" id="3003348"/>
    <lineage>
        <taxon>Bacteria</taxon>
        <taxon>Bacillati</taxon>
        <taxon>Chloroflexota</taxon>
        <taxon>Chloroflexia</taxon>
        <taxon>Candidatus Chloroheliales</taxon>
        <taxon>Candidatus Chloroheliaceae</taxon>
        <taxon>Candidatus Chlorohelix</taxon>
    </lineage>
</organism>
<evidence type="ECO:0000256" key="8">
    <source>
        <dbReference type="ARBA" id="ARBA00047110"/>
    </source>
</evidence>
<dbReference type="GO" id="GO:0008270">
    <property type="term" value="F:zinc ion binding"/>
    <property type="evidence" value="ECO:0007669"/>
    <property type="project" value="UniProtKB-UniRule"/>
</dbReference>
<keyword evidence="14" id="KW-1185">Reference proteome</keyword>
<feature type="binding site" evidence="10">
    <location>
        <position position="27"/>
    </location>
    <ligand>
        <name>Zn(2+)</name>
        <dbReference type="ChEBI" id="CHEBI:29105"/>
    </ligand>
</feature>
<dbReference type="InterPro" id="IPR001209">
    <property type="entry name" value="Ribosomal_uS14"/>
</dbReference>
<dbReference type="PANTHER" id="PTHR19836">
    <property type="entry name" value="30S RIBOSOMAL PROTEIN S14"/>
    <property type="match status" value="1"/>
</dbReference>
<keyword evidence="4 10" id="KW-0694">RNA-binding</keyword>
<evidence type="ECO:0000256" key="9">
    <source>
        <dbReference type="ARBA" id="ARBA00060857"/>
    </source>
</evidence>
<keyword evidence="2 10" id="KW-0699">rRNA-binding</keyword>
<reference evidence="12" key="2">
    <citation type="journal article" date="2024" name="Nature">
        <title>Anoxygenic phototroph of the Chloroflexota uses a type I reaction centre.</title>
        <authorList>
            <person name="Tsuji J.M."/>
            <person name="Shaw N.A."/>
            <person name="Nagashima S."/>
            <person name="Venkiteswaran J.J."/>
            <person name="Schiff S.L."/>
            <person name="Watanabe T."/>
            <person name="Fukui M."/>
            <person name="Hanada S."/>
            <person name="Tank M."/>
            <person name="Neufeld J.D."/>
        </authorList>
    </citation>
    <scope>NUCLEOTIDE SEQUENCE</scope>
    <source>
        <strain evidence="12">L227-S17</strain>
    </source>
</reference>
<dbReference type="GO" id="GO:0003735">
    <property type="term" value="F:structural constituent of ribosome"/>
    <property type="evidence" value="ECO:0007669"/>
    <property type="project" value="InterPro"/>
</dbReference>
<evidence type="ECO:0000256" key="3">
    <source>
        <dbReference type="ARBA" id="ARBA00022833"/>
    </source>
</evidence>
<dbReference type="HAMAP" id="MF_01364_B">
    <property type="entry name" value="Ribosomal_uS14_2_B"/>
    <property type="match status" value="1"/>
</dbReference>
<keyword evidence="5 10" id="KW-0689">Ribosomal protein</keyword>
<evidence type="ECO:0000256" key="7">
    <source>
        <dbReference type="ARBA" id="ARBA00035167"/>
    </source>
</evidence>
<dbReference type="GO" id="GO:0019843">
    <property type="term" value="F:rRNA binding"/>
    <property type="evidence" value="ECO:0007669"/>
    <property type="project" value="UniProtKB-UniRule"/>
</dbReference>
<comment type="function">
    <text evidence="10">Binds 16S rRNA, required for the assembly of 30S particles and may also be responsible for determining the conformation of the 16S rRNA at the A site.</text>
</comment>
<evidence type="ECO:0000313" key="12">
    <source>
        <dbReference type="EMBL" id="WJW65639.1"/>
    </source>
</evidence>
<keyword evidence="1 10" id="KW-0479">Metal-binding</keyword>
<evidence type="ECO:0000313" key="14">
    <source>
        <dbReference type="Proteomes" id="UP001431572"/>
    </source>
</evidence>
<comment type="cofactor">
    <cofactor evidence="10">
        <name>Zn(2+)</name>
        <dbReference type="ChEBI" id="CHEBI:29105"/>
    </cofactor>
    <text evidence="10">Binds 1 zinc ion per subunit.</text>
</comment>
<evidence type="ECO:0000256" key="4">
    <source>
        <dbReference type="ARBA" id="ARBA00022884"/>
    </source>
</evidence>
<evidence type="ECO:0000256" key="2">
    <source>
        <dbReference type="ARBA" id="ARBA00022730"/>
    </source>
</evidence>
<dbReference type="Gene3D" id="4.10.830.10">
    <property type="entry name" value="30s Ribosomal Protein S14, Chain N"/>
    <property type="match status" value="1"/>
</dbReference>
<keyword evidence="3 10" id="KW-0862">Zinc</keyword>
<protein>
    <recommendedName>
        <fullName evidence="7 10">Small ribosomal subunit protein uS14</fullName>
    </recommendedName>
</protein>
<dbReference type="GO" id="GO:0006412">
    <property type="term" value="P:translation"/>
    <property type="evidence" value="ECO:0007669"/>
    <property type="project" value="UniProtKB-UniRule"/>
</dbReference>
<name>A0A8T7M3L3_9CHLR</name>
<comment type="subunit">
    <text evidence="8 10">Part of the 30S ribosomal subunit. Contacts proteins S3 and S10.</text>
</comment>
<dbReference type="FunFam" id="4.10.830.10:FF:000001">
    <property type="entry name" value="30S ribosomal protein S14 type Z"/>
    <property type="match status" value="1"/>
</dbReference>
<comment type="similarity">
    <text evidence="9 10">Belongs to the universal ribosomal protein uS14 family. Zinc-binding uS14 subfamily.</text>
</comment>
<dbReference type="InterPro" id="IPR023053">
    <property type="entry name" value="Ribosomal_uS14_bact"/>
</dbReference>
<feature type="binding site" evidence="10">
    <location>
        <position position="24"/>
    </location>
    <ligand>
        <name>Zn(2+)</name>
        <dbReference type="ChEBI" id="CHEBI:29105"/>
    </ligand>
</feature>
<evidence type="ECO:0000313" key="11">
    <source>
        <dbReference type="EMBL" id="NWJ46265.1"/>
    </source>
</evidence>
<evidence type="ECO:0000256" key="5">
    <source>
        <dbReference type="ARBA" id="ARBA00022980"/>
    </source>
</evidence>
<evidence type="ECO:0000256" key="10">
    <source>
        <dbReference type="HAMAP-Rule" id="MF_01364"/>
    </source>
</evidence>
<evidence type="ECO:0000313" key="13">
    <source>
        <dbReference type="Proteomes" id="UP000521676"/>
    </source>
</evidence>
<dbReference type="EMBL" id="JACATZ010000001">
    <property type="protein sequence ID" value="NWJ46265.1"/>
    <property type="molecule type" value="Genomic_DNA"/>
</dbReference>
<dbReference type="GO" id="GO:0015935">
    <property type="term" value="C:small ribosomal subunit"/>
    <property type="evidence" value="ECO:0007669"/>
    <property type="project" value="TreeGrafter"/>
</dbReference>
<dbReference type="InterPro" id="IPR018271">
    <property type="entry name" value="Ribosomal_uS14_CS"/>
</dbReference>
<dbReference type="Proteomes" id="UP001431572">
    <property type="component" value="Chromosome 1"/>
</dbReference>
<evidence type="ECO:0000256" key="6">
    <source>
        <dbReference type="ARBA" id="ARBA00023274"/>
    </source>
</evidence>
<dbReference type="SUPFAM" id="SSF57716">
    <property type="entry name" value="Glucocorticoid receptor-like (DNA-binding domain)"/>
    <property type="match status" value="1"/>
</dbReference>
<dbReference type="GO" id="GO:0005737">
    <property type="term" value="C:cytoplasm"/>
    <property type="evidence" value="ECO:0007669"/>
    <property type="project" value="UniProtKB-ARBA"/>
</dbReference>
<dbReference type="PROSITE" id="PS00527">
    <property type="entry name" value="RIBOSOMAL_S14"/>
    <property type="match status" value="1"/>
</dbReference>